<dbReference type="SUPFAM" id="SSF49464">
    <property type="entry name" value="Carboxypeptidase regulatory domain-like"/>
    <property type="match status" value="1"/>
</dbReference>
<dbReference type="InParanoid" id="A0A517SIK7"/>
<accession>A0A517SIK7</accession>
<dbReference type="AlphaFoldDB" id="A0A517SIK7"/>
<dbReference type="RefSeq" id="WP_145032585.1">
    <property type="nucleotide sequence ID" value="NZ_CP036271.1"/>
</dbReference>
<evidence type="ECO:0008006" key="3">
    <source>
        <dbReference type="Google" id="ProtNLM"/>
    </source>
</evidence>
<proteinExistence type="predicted"/>
<dbReference type="OrthoDB" id="256352at2"/>
<reference evidence="1 2" key="1">
    <citation type="submission" date="2019-02" db="EMBL/GenBank/DDBJ databases">
        <title>Deep-cultivation of Planctomycetes and their phenomic and genomic characterization uncovers novel biology.</title>
        <authorList>
            <person name="Wiegand S."/>
            <person name="Jogler M."/>
            <person name="Boedeker C."/>
            <person name="Pinto D."/>
            <person name="Vollmers J."/>
            <person name="Rivas-Marin E."/>
            <person name="Kohn T."/>
            <person name="Peeters S.H."/>
            <person name="Heuer A."/>
            <person name="Rast P."/>
            <person name="Oberbeckmann S."/>
            <person name="Bunk B."/>
            <person name="Jeske O."/>
            <person name="Meyerdierks A."/>
            <person name="Storesund J.E."/>
            <person name="Kallscheuer N."/>
            <person name="Luecker S."/>
            <person name="Lage O.M."/>
            <person name="Pohl T."/>
            <person name="Merkel B.J."/>
            <person name="Hornburger P."/>
            <person name="Mueller R.-W."/>
            <person name="Bruemmer F."/>
            <person name="Labrenz M."/>
            <person name="Spormann A.M."/>
            <person name="Op den Camp H."/>
            <person name="Overmann J."/>
            <person name="Amann R."/>
            <person name="Jetten M.S.M."/>
            <person name="Mascher T."/>
            <person name="Medema M.H."/>
            <person name="Devos D.P."/>
            <person name="Kaster A.-K."/>
            <person name="Ovreas L."/>
            <person name="Rohde M."/>
            <person name="Galperin M.Y."/>
            <person name="Jogler C."/>
        </authorList>
    </citation>
    <scope>NUCLEOTIDE SEQUENCE [LARGE SCALE GENOMIC DNA]</scope>
    <source>
        <strain evidence="1 2">Pan44</strain>
    </source>
</reference>
<dbReference type="InterPro" id="IPR008969">
    <property type="entry name" value="CarboxyPept-like_regulatory"/>
</dbReference>
<protein>
    <recommendedName>
        <fullName evidence="3">Nickel uptake substrate-specific transmembrane region</fullName>
    </recommendedName>
</protein>
<organism evidence="1 2">
    <name type="scientific">Caulifigura coniformis</name>
    <dbReference type="NCBI Taxonomy" id="2527983"/>
    <lineage>
        <taxon>Bacteria</taxon>
        <taxon>Pseudomonadati</taxon>
        <taxon>Planctomycetota</taxon>
        <taxon>Planctomycetia</taxon>
        <taxon>Planctomycetales</taxon>
        <taxon>Planctomycetaceae</taxon>
        <taxon>Caulifigura</taxon>
    </lineage>
</organism>
<dbReference type="KEGG" id="ccos:Pan44_40130"/>
<name>A0A517SIK7_9PLAN</name>
<gene>
    <name evidence="1" type="ORF">Pan44_40130</name>
</gene>
<evidence type="ECO:0000313" key="1">
    <source>
        <dbReference type="EMBL" id="QDT55964.1"/>
    </source>
</evidence>
<dbReference type="Proteomes" id="UP000315700">
    <property type="component" value="Chromosome"/>
</dbReference>
<dbReference type="EMBL" id="CP036271">
    <property type="protein sequence ID" value="QDT55964.1"/>
    <property type="molecule type" value="Genomic_DNA"/>
</dbReference>
<dbReference type="Gene3D" id="2.60.40.1120">
    <property type="entry name" value="Carboxypeptidase-like, regulatory domain"/>
    <property type="match status" value="1"/>
</dbReference>
<keyword evidence="2" id="KW-1185">Reference proteome</keyword>
<sequence length="496" mass="53168">MRGLLRTFLLGLAVAGLESSPAPGHSPPTAMLRVAGRVVDSEQTPVAGAWVCWSPGHVIDGRPTLTVEAETNAEGRFELSSPDGRELPPESDQWGFLWVVASDHALAISPAYDFREGANPPAMRLSPPAPFRLCVVDPDERPRAGELVEPLHVVNPERQMVDFPRKVCDRLSGITDANGEHRVNCFRRGERVGFRVVSEQFGIYDEIGAEAREVDSLVTIPMRAPARLDGMTVGDNVKAFAGLRLRVTSYVSSPTPILNRVTDLLSQSEVVVGDDGRFVVPSIGAGTLSVLTRREGRLDNAVVTAPRTVSPGHTATIVLGPEPTTIFRGTVVTEGTNEPVADATVTISAGQRFAMQTTATDSAGRYSVTSFARNSELRAISRGQIVECRESVEANAAPGMKVVECPPIKLPPVRSIRGQLVDTAGAPVSGAEVIGLEVAIHHGKGTSSTKGEFELVTAADRAITDYIVHIDMEPRTVTVQSRDPLVLVLDEKTKSD</sequence>
<evidence type="ECO:0000313" key="2">
    <source>
        <dbReference type="Proteomes" id="UP000315700"/>
    </source>
</evidence>